<dbReference type="Gene3D" id="4.10.240.10">
    <property type="entry name" value="Zn(2)-C6 fungal-type DNA-binding domain"/>
    <property type="match status" value="1"/>
</dbReference>
<proteinExistence type="predicted"/>
<accession>A0A8K0W694</accession>
<comment type="caution">
    <text evidence="5">The sequence shown here is derived from an EMBL/GenBank/DDBJ whole genome shotgun (WGS) entry which is preliminary data.</text>
</comment>
<dbReference type="PROSITE" id="PS50048">
    <property type="entry name" value="ZN2_CY6_FUNGAL_2"/>
    <property type="match status" value="1"/>
</dbReference>
<dbReference type="PROSITE" id="PS00463">
    <property type="entry name" value="ZN2_CY6_FUNGAL_1"/>
    <property type="match status" value="1"/>
</dbReference>
<feature type="domain" description="Zn(2)-C6 fungal-type" evidence="4">
    <location>
        <begin position="33"/>
        <end position="63"/>
    </location>
</feature>
<dbReference type="PANTHER" id="PTHR37534">
    <property type="entry name" value="TRANSCRIPTIONAL ACTIVATOR PROTEIN UGA3"/>
    <property type="match status" value="1"/>
</dbReference>
<evidence type="ECO:0000256" key="2">
    <source>
        <dbReference type="ARBA" id="ARBA00023242"/>
    </source>
</evidence>
<sequence length="545" mass="61367">MSDIEAASATTAPNRSSLSPQPTRGQGQRSRAGCRICREKKVKCDETRPFCRRCIRLNLSCDYTRVPRKKYTRRSAAANVNSFSSPTLNLPPECAIILSSFDHSAIEFFRSVLPGLVDTRPSAYSGPGMVWILAQGSPMVLHMVCALGGQKWCEKNSCPPAEADTRRYKAIEHYGEALSMLAAIVQSTVAMADFKYIFATLWLMISYELKFGDGSCIGLDAHLQGVASVLLRQPRPIRSVLNPDSAIANRFPPYHASEPEPEPEFDGLCPISCQILIWIATADAGAVLNGFGGAFSRLLGDATLGMSEVEAQARLDCLRALHQRSILVNHDVWGRSYTQAELLEDLQCSKLFCFEAESGQLRFMVGTLANAEHRDNVVYEPWRQVVAGSFHHVRSRYSEFLHIANRLELAACGAKRRFIIEIRSIVSMHHAVVLCFLRILHQDSQPTSHQREAMKDIMSLAFKVHRDQGEMGLTRLAWPLFVVAIETDDILHRSWILDRFDWLATQGENYYRASQALRMTMDPLDERNQGYFELMRQDSFPRFLL</sequence>
<dbReference type="Pfam" id="PF00172">
    <property type="entry name" value="Zn_clus"/>
    <property type="match status" value="1"/>
</dbReference>
<evidence type="ECO:0000256" key="1">
    <source>
        <dbReference type="ARBA" id="ARBA00004123"/>
    </source>
</evidence>
<evidence type="ECO:0000259" key="4">
    <source>
        <dbReference type="PROSITE" id="PS50048"/>
    </source>
</evidence>
<dbReference type="InterPro" id="IPR001138">
    <property type="entry name" value="Zn2Cys6_DnaBD"/>
</dbReference>
<dbReference type="AlphaFoldDB" id="A0A8K0W694"/>
<dbReference type="CDD" id="cd00067">
    <property type="entry name" value="GAL4"/>
    <property type="match status" value="1"/>
</dbReference>
<dbReference type="Proteomes" id="UP000813427">
    <property type="component" value="Unassembled WGS sequence"/>
</dbReference>
<dbReference type="SMART" id="SM00066">
    <property type="entry name" value="GAL4"/>
    <property type="match status" value="1"/>
</dbReference>
<reference evidence="5" key="1">
    <citation type="journal article" date="2021" name="Nat. Commun.">
        <title>Genetic determinants of endophytism in the Arabidopsis root mycobiome.</title>
        <authorList>
            <person name="Mesny F."/>
            <person name="Miyauchi S."/>
            <person name="Thiergart T."/>
            <person name="Pickel B."/>
            <person name="Atanasova L."/>
            <person name="Karlsson M."/>
            <person name="Huettel B."/>
            <person name="Barry K.W."/>
            <person name="Haridas S."/>
            <person name="Chen C."/>
            <person name="Bauer D."/>
            <person name="Andreopoulos W."/>
            <person name="Pangilinan J."/>
            <person name="LaButti K."/>
            <person name="Riley R."/>
            <person name="Lipzen A."/>
            <person name="Clum A."/>
            <person name="Drula E."/>
            <person name="Henrissat B."/>
            <person name="Kohler A."/>
            <person name="Grigoriev I.V."/>
            <person name="Martin F.M."/>
            <person name="Hacquard S."/>
        </authorList>
    </citation>
    <scope>NUCLEOTIDE SEQUENCE</scope>
    <source>
        <strain evidence="5">MPI-SDFR-AT-0068</strain>
    </source>
</reference>
<name>A0A8K0W694_9HYPO</name>
<dbReference type="PANTHER" id="PTHR37534:SF46">
    <property type="entry name" value="ZN(II)2CYS6 TRANSCRIPTION FACTOR (EUROFUNG)"/>
    <property type="match status" value="1"/>
</dbReference>
<dbReference type="InterPro" id="IPR036864">
    <property type="entry name" value="Zn2-C6_fun-type_DNA-bd_sf"/>
</dbReference>
<feature type="region of interest" description="Disordered" evidence="3">
    <location>
        <begin position="1"/>
        <end position="30"/>
    </location>
</feature>
<gene>
    <name evidence="5" type="ORF">BKA59DRAFT_425319</name>
</gene>
<dbReference type="GO" id="GO:0005634">
    <property type="term" value="C:nucleus"/>
    <property type="evidence" value="ECO:0007669"/>
    <property type="project" value="UniProtKB-SubCell"/>
</dbReference>
<dbReference type="GO" id="GO:0000981">
    <property type="term" value="F:DNA-binding transcription factor activity, RNA polymerase II-specific"/>
    <property type="evidence" value="ECO:0007669"/>
    <property type="project" value="InterPro"/>
</dbReference>
<dbReference type="EMBL" id="JAGPXF010000007">
    <property type="protein sequence ID" value="KAH7235418.1"/>
    <property type="molecule type" value="Genomic_DNA"/>
</dbReference>
<dbReference type="SUPFAM" id="SSF57701">
    <property type="entry name" value="Zn2/Cys6 DNA-binding domain"/>
    <property type="match status" value="1"/>
</dbReference>
<dbReference type="GO" id="GO:0008270">
    <property type="term" value="F:zinc ion binding"/>
    <property type="evidence" value="ECO:0007669"/>
    <property type="project" value="InterPro"/>
</dbReference>
<evidence type="ECO:0000313" key="6">
    <source>
        <dbReference type="Proteomes" id="UP000813427"/>
    </source>
</evidence>
<organism evidence="5 6">
    <name type="scientific">Fusarium tricinctum</name>
    <dbReference type="NCBI Taxonomy" id="61284"/>
    <lineage>
        <taxon>Eukaryota</taxon>
        <taxon>Fungi</taxon>
        <taxon>Dikarya</taxon>
        <taxon>Ascomycota</taxon>
        <taxon>Pezizomycotina</taxon>
        <taxon>Sordariomycetes</taxon>
        <taxon>Hypocreomycetidae</taxon>
        <taxon>Hypocreales</taxon>
        <taxon>Nectriaceae</taxon>
        <taxon>Fusarium</taxon>
        <taxon>Fusarium tricinctum species complex</taxon>
    </lineage>
</organism>
<keyword evidence="2" id="KW-0539">Nucleus</keyword>
<evidence type="ECO:0000256" key="3">
    <source>
        <dbReference type="SAM" id="MobiDB-lite"/>
    </source>
</evidence>
<dbReference type="Pfam" id="PF11951">
    <property type="entry name" value="Fungal_trans_2"/>
    <property type="match status" value="1"/>
</dbReference>
<comment type="subcellular location">
    <subcellularLocation>
        <location evidence="1">Nucleus</location>
    </subcellularLocation>
</comment>
<evidence type="ECO:0000313" key="5">
    <source>
        <dbReference type="EMBL" id="KAH7235418.1"/>
    </source>
</evidence>
<dbReference type="InterPro" id="IPR021858">
    <property type="entry name" value="Fun_TF"/>
</dbReference>
<protein>
    <recommendedName>
        <fullName evidence="4">Zn(2)-C6 fungal-type domain-containing protein</fullName>
    </recommendedName>
</protein>
<feature type="compositionally biased region" description="Polar residues" evidence="3">
    <location>
        <begin position="8"/>
        <end position="29"/>
    </location>
</feature>
<dbReference type="OrthoDB" id="4540492at2759"/>
<keyword evidence="6" id="KW-1185">Reference proteome</keyword>